<dbReference type="AlphaFoldDB" id="A0AAP3EX36"/>
<evidence type="ECO:0000256" key="4">
    <source>
        <dbReference type="ARBA" id="ARBA00022801"/>
    </source>
</evidence>
<proteinExistence type="inferred from homology"/>
<dbReference type="InterPro" id="IPR004697">
    <property type="entry name" value="AbgT"/>
</dbReference>
<feature type="region of interest" description="Disordered" evidence="8">
    <location>
        <begin position="61"/>
        <end position="88"/>
    </location>
</feature>
<dbReference type="Gene3D" id="3.40.710.10">
    <property type="entry name" value="DD-peptidase/beta-lactamase superfamily"/>
    <property type="match status" value="1"/>
</dbReference>
<evidence type="ECO:0000313" key="10">
    <source>
        <dbReference type="EMBL" id="MCV7629047.1"/>
    </source>
</evidence>
<keyword evidence="9" id="KW-0472">Membrane</keyword>
<feature type="binding site" evidence="7">
    <location>
        <position position="250"/>
    </location>
    <ligand>
        <name>substrate</name>
    </ligand>
</feature>
<evidence type="ECO:0000256" key="6">
    <source>
        <dbReference type="ARBA" id="ARBA00070405"/>
    </source>
</evidence>
<dbReference type="EC" id="3.5.1.2" evidence="3 7"/>
<evidence type="ECO:0000256" key="2">
    <source>
        <dbReference type="ARBA" id="ARBA00011881"/>
    </source>
</evidence>
<feature type="binding site" evidence="7">
    <location>
        <position position="326"/>
    </location>
    <ligand>
        <name>substrate</name>
    </ligand>
</feature>
<evidence type="ECO:0000313" key="11">
    <source>
        <dbReference type="Proteomes" id="UP001205867"/>
    </source>
</evidence>
<keyword evidence="9" id="KW-0812">Transmembrane</keyword>
<dbReference type="GO" id="GO:0006537">
    <property type="term" value="P:glutamate biosynthetic process"/>
    <property type="evidence" value="ECO:0007669"/>
    <property type="project" value="TreeGrafter"/>
</dbReference>
<dbReference type="InterPro" id="IPR015868">
    <property type="entry name" value="Glutaminase"/>
</dbReference>
<dbReference type="PANTHER" id="PTHR12544:SF29">
    <property type="entry name" value="GLUTAMINASE"/>
    <property type="match status" value="1"/>
</dbReference>
<dbReference type="GO" id="GO:1902604">
    <property type="term" value="P:p-aminobenzoyl-glutamate transmembrane transport"/>
    <property type="evidence" value="ECO:0007669"/>
    <property type="project" value="InterPro"/>
</dbReference>
<dbReference type="Pfam" id="PF03806">
    <property type="entry name" value="ABG_transport"/>
    <property type="match status" value="1"/>
</dbReference>
<feature type="transmembrane region" description="Helical" evidence="9">
    <location>
        <begin position="28"/>
        <end position="53"/>
    </location>
</feature>
<feature type="binding site" evidence="7">
    <location>
        <position position="243"/>
    </location>
    <ligand>
        <name>substrate</name>
    </ligand>
</feature>
<dbReference type="GO" id="GO:0004359">
    <property type="term" value="F:glutaminase activity"/>
    <property type="evidence" value="ECO:0007669"/>
    <property type="project" value="UniProtKB-UniRule"/>
</dbReference>
<dbReference type="GO" id="GO:0006543">
    <property type="term" value="P:L-glutamine catabolic process"/>
    <property type="evidence" value="ECO:0007669"/>
    <property type="project" value="TreeGrafter"/>
</dbReference>
<dbReference type="SUPFAM" id="SSF56601">
    <property type="entry name" value="beta-lactamase/transpeptidase-like"/>
    <property type="match status" value="1"/>
</dbReference>
<gene>
    <name evidence="7 10" type="primary">glsA</name>
    <name evidence="10" type="ORF">M3A82_006800</name>
</gene>
<dbReference type="InterPro" id="IPR012338">
    <property type="entry name" value="Beta-lactam/transpept-like"/>
</dbReference>
<evidence type="ECO:0000256" key="7">
    <source>
        <dbReference type="HAMAP-Rule" id="MF_00313"/>
    </source>
</evidence>
<reference evidence="10" key="1">
    <citation type="submission" date="2023-06" db="EMBL/GenBank/DDBJ databases">
        <title>lsaBGC provides a comprehensive framework for evolutionary analysis of biosynthetic gene clusters within focal taxa.</title>
        <authorList>
            <person name="Salamzade R."/>
            <person name="Sandstrom S."/>
            <person name="Kalan L.R."/>
        </authorList>
    </citation>
    <scope>NUCLEOTIDE SEQUENCE</scope>
    <source>
        <strain evidence="10">P3-SID899</strain>
    </source>
</reference>
<keyword evidence="4 7" id="KW-0378">Hydrolase</keyword>
<evidence type="ECO:0000256" key="9">
    <source>
        <dbReference type="SAM" id="Phobius"/>
    </source>
</evidence>
<comment type="similarity">
    <text evidence="1 7">Belongs to the glutaminase family.</text>
</comment>
<evidence type="ECO:0000256" key="3">
    <source>
        <dbReference type="ARBA" id="ARBA00012918"/>
    </source>
</evidence>
<evidence type="ECO:0000256" key="5">
    <source>
        <dbReference type="ARBA" id="ARBA00049534"/>
    </source>
</evidence>
<evidence type="ECO:0000256" key="1">
    <source>
        <dbReference type="ARBA" id="ARBA00011076"/>
    </source>
</evidence>
<keyword evidence="7" id="KW-0007">Acetylation</keyword>
<feature type="binding site" evidence="7">
    <location>
        <position position="150"/>
    </location>
    <ligand>
        <name>substrate</name>
    </ligand>
</feature>
<accession>A0AAP3EX36</accession>
<sequence>MTRRGRRSVPLIIAVAQRYDRKMGIGSLIATMLPSSIAFLPACTGMVIGWRWLGLPLGPNARSSTHRDRPGARPRPGRPSTTVTGMDTTRFDDDLRAMLGEVESDRRGEPSDYFEDVAGQHVDGLAVAVCTVDGHQAAAGETEHAFALQSVSKALTYAVVLQEIGLDHVLEDVGVEPSGESFNHLSLHDDGRPCNPLINAGAILVHSLLPAGDEDERTALLLRRYSALAGVELEVCEDVLDAERTRADRNLGLAHLLADAGRLPISAREAVAGYLAQCSVLVTAPQLAVMGATLAAGGTNPVTGERVLDEWVAQQTMSVMLTCGMYDASGQWVAEVGVPAKSGVSGALLGAVPGALGLAAWSPRLDEQGNSRRGIGLFEGLSSRWDLHVLQHRGALRGLSGPR</sequence>
<comment type="caution">
    <text evidence="10">The sequence shown here is derived from an EMBL/GenBank/DDBJ whole genome shotgun (WGS) entry which is preliminary data.</text>
</comment>
<evidence type="ECO:0000256" key="8">
    <source>
        <dbReference type="SAM" id="MobiDB-lite"/>
    </source>
</evidence>
<protein>
    <recommendedName>
        <fullName evidence="6 7">Glutaminase</fullName>
        <ecNumber evidence="3 7">3.5.1.2</ecNumber>
    </recommendedName>
</protein>
<organism evidence="10 11">
    <name type="scientific">Micrococcus luteus</name>
    <name type="common">Micrococcus lysodeikticus</name>
    <dbReference type="NCBI Taxonomy" id="1270"/>
    <lineage>
        <taxon>Bacteria</taxon>
        <taxon>Bacillati</taxon>
        <taxon>Actinomycetota</taxon>
        <taxon>Actinomycetes</taxon>
        <taxon>Micrococcales</taxon>
        <taxon>Micrococcaceae</taxon>
        <taxon>Micrococcus</taxon>
    </lineage>
</organism>
<keyword evidence="9" id="KW-1133">Transmembrane helix</keyword>
<dbReference type="HAMAP" id="MF_00313">
    <property type="entry name" value="Glutaminase"/>
    <property type="match status" value="1"/>
</dbReference>
<dbReference type="PANTHER" id="PTHR12544">
    <property type="entry name" value="GLUTAMINASE"/>
    <property type="match status" value="1"/>
</dbReference>
<feature type="binding site" evidence="7">
    <location>
        <position position="274"/>
    </location>
    <ligand>
        <name>substrate</name>
    </ligand>
</feature>
<feature type="binding site" evidence="7">
    <location>
        <position position="199"/>
    </location>
    <ligand>
        <name>substrate</name>
    </ligand>
</feature>
<feature type="binding site" evidence="7">
    <location>
        <position position="344"/>
    </location>
    <ligand>
        <name>substrate</name>
    </ligand>
</feature>
<dbReference type="GO" id="GO:0015558">
    <property type="term" value="F:secondary active p-aminobenzoyl-glutamate transmembrane transporter activity"/>
    <property type="evidence" value="ECO:0007669"/>
    <property type="project" value="InterPro"/>
</dbReference>
<dbReference type="EMBL" id="JALXKZ020000012">
    <property type="protein sequence ID" value="MCV7629047.1"/>
    <property type="molecule type" value="Genomic_DNA"/>
</dbReference>
<name>A0AAP3EX36_MICLU</name>
<dbReference type="Pfam" id="PF04960">
    <property type="entry name" value="Glutaminase"/>
    <property type="match status" value="1"/>
</dbReference>
<comment type="subunit">
    <text evidence="2 7">Homotetramer.</text>
</comment>
<dbReference type="FunFam" id="3.40.710.10:FF:000005">
    <property type="entry name" value="Glutaminase"/>
    <property type="match status" value="1"/>
</dbReference>
<comment type="catalytic activity">
    <reaction evidence="5 7">
        <text>L-glutamine + H2O = L-glutamate + NH4(+)</text>
        <dbReference type="Rhea" id="RHEA:15889"/>
        <dbReference type="ChEBI" id="CHEBI:15377"/>
        <dbReference type="ChEBI" id="CHEBI:28938"/>
        <dbReference type="ChEBI" id="CHEBI:29985"/>
        <dbReference type="ChEBI" id="CHEBI:58359"/>
        <dbReference type="EC" id="3.5.1.2"/>
    </reaction>
</comment>
<dbReference type="NCBIfam" id="TIGR03814">
    <property type="entry name" value="Gln_ase"/>
    <property type="match status" value="1"/>
</dbReference>
<dbReference type="Proteomes" id="UP001205867">
    <property type="component" value="Unassembled WGS sequence"/>
</dbReference>